<dbReference type="InterPro" id="IPR043504">
    <property type="entry name" value="Peptidase_S1_PA_chymotrypsin"/>
</dbReference>
<dbReference type="PANTHER" id="PTHR24276">
    <property type="entry name" value="POLYSERASE-RELATED"/>
    <property type="match status" value="1"/>
</dbReference>
<evidence type="ECO:0000256" key="4">
    <source>
        <dbReference type="ARBA" id="ARBA00022801"/>
    </source>
</evidence>
<dbReference type="CDD" id="cd00190">
    <property type="entry name" value="Tryp_SPc"/>
    <property type="match status" value="1"/>
</dbReference>
<evidence type="ECO:0000256" key="6">
    <source>
        <dbReference type="ARBA" id="ARBA00023145"/>
    </source>
</evidence>
<protein>
    <submittedName>
        <fullName evidence="11">Collagenase-like</fullName>
    </submittedName>
</protein>
<keyword evidence="3 8" id="KW-0732">Signal</keyword>
<dbReference type="Proteomes" id="UP000515160">
    <property type="component" value="Chromosome 3"/>
</dbReference>
<dbReference type="GO" id="GO:0004252">
    <property type="term" value="F:serine-type endopeptidase activity"/>
    <property type="evidence" value="ECO:0007669"/>
    <property type="project" value="InterPro"/>
</dbReference>
<dbReference type="GeneID" id="117571024"/>
<dbReference type="Pfam" id="PF00089">
    <property type="entry name" value="Trypsin"/>
    <property type="match status" value="1"/>
</dbReference>
<dbReference type="Gene3D" id="2.40.10.10">
    <property type="entry name" value="Trypsin-like serine proteases"/>
    <property type="match status" value="2"/>
</dbReference>
<evidence type="ECO:0000313" key="11">
    <source>
        <dbReference type="RefSeq" id="XP_034108875.1"/>
    </source>
</evidence>
<dbReference type="AlphaFoldDB" id="A0A6P8XBU5"/>
<dbReference type="FunFam" id="2.40.10.10:FF:000068">
    <property type="entry name" value="transmembrane protease serine 2"/>
    <property type="match status" value="1"/>
</dbReference>
<reference evidence="11" key="1">
    <citation type="submission" date="2025-08" db="UniProtKB">
        <authorList>
            <consortium name="RefSeq"/>
        </authorList>
    </citation>
    <scope>IDENTIFICATION</scope>
    <source>
        <strain evidence="11">15112-1751.03</strain>
        <tissue evidence="11">Whole Adult</tissue>
    </source>
</reference>
<feature type="chain" id="PRO_5028029313" evidence="8">
    <location>
        <begin position="20"/>
        <end position="258"/>
    </location>
</feature>
<dbReference type="InterPro" id="IPR009003">
    <property type="entry name" value="Peptidase_S1_PA"/>
</dbReference>
<keyword evidence="4" id="KW-0378">Hydrolase</keyword>
<dbReference type="OrthoDB" id="5565075at2759"/>
<evidence type="ECO:0000256" key="7">
    <source>
        <dbReference type="ARBA" id="ARBA00023157"/>
    </source>
</evidence>
<keyword evidence="10" id="KW-1185">Reference proteome</keyword>
<dbReference type="InterPro" id="IPR001314">
    <property type="entry name" value="Peptidase_S1A"/>
</dbReference>
<keyword evidence="7" id="KW-1015">Disulfide bond</keyword>
<organism evidence="10 11">
    <name type="scientific">Drosophila albomicans</name>
    <name type="common">Fruit fly</name>
    <dbReference type="NCBI Taxonomy" id="7291"/>
    <lineage>
        <taxon>Eukaryota</taxon>
        <taxon>Metazoa</taxon>
        <taxon>Ecdysozoa</taxon>
        <taxon>Arthropoda</taxon>
        <taxon>Hexapoda</taxon>
        <taxon>Insecta</taxon>
        <taxon>Pterygota</taxon>
        <taxon>Neoptera</taxon>
        <taxon>Endopterygota</taxon>
        <taxon>Diptera</taxon>
        <taxon>Brachycera</taxon>
        <taxon>Muscomorpha</taxon>
        <taxon>Ephydroidea</taxon>
        <taxon>Drosophilidae</taxon>
        <taxon>Drosophila</taxon>
    </lineage>
</organism>
<dbReference type="GO" id="GO:0006508">
    <property type="term" value="P:proteolysis"/>
    <property type="evidence" value="ECO:0007669"/>
    <property type="project" value="UniProtKB-KW"/>
</dbReference>
<name>A0A6P8XBU5_DROAB</name>
<dbReference type="InterPro" id="IPR001254">
    <property type="entry name" value="Trypsin_dom"/>
</dbReference>
<comment type="similarity">
    <text evidence="1">Belongs to the peptidase S1 family.</text>
</comment>
<evidence type="ECO:0000256" key="2">
    <source>
        <dbReference type="ARBA" id="ARBA00022670"/>
    </source>
</evidence>
<accession>A0A6P8XBU5</accession>
<keyword evidence="5" id="KW-0720">Serine protease</keyword>
<evidence type="ECO:0000259" key="9">
    <source>
        <dbReference type="PROSITE" id="PS50240"/>
    </source>
</evidence>
<keyword evidence="6" id="KW-0865">Zymogen</keyword>
<dbReference type="SUPFAM" id="SSF50494">
    <property type="entry name" value="Trypsin-like serine proteases"/>
    <property type="match status" value="1"/>
</dbReference>
<sequence>MKLLIVFALTLAYVSLVSTASVLQDQAENVGIINGHDASPGQFPYQVQLINHLGYMCGGSLIGHEWVLTSAFCAKLADNVTVHLGSVRRSAPLVTRFASEKDIISHPGFNSNFMYNDIALVRIPYVKYSKNLQPVKLPKIQPLYHNYAGSEATITGWGATTNTSTTASEILQYAKVKVIKNVECKAKAHIIDFNQICASSASGASPWGGDIGGPLVELPGLSQIGITSFVINMEDNIGGFTRVTSYLGWIKFHTGLPL</sequence>
<dbReference type="SMART" id="SM00020">
    <property type="entry name" value="Tryp_SPc"/>
    <property type="match status" value="1"/>
</dbReference>
<keyword evidence="2" id="KW-0645">Protease</keyword>
<evidence type="ECO:0000256" key="1">
    <source>
        <dbReference type="ARBA" id="ARBA00007664"/>
    </source>
</evidence>
<proteinExistence type="inferred from homology"/>
<evidence type="ECO:0000256" key="3">
    <source>
        <dbReference type="ARBA" id="ARBA00022729"/>
    </source>
</evidence>
<feature type="domain" description="Peptidase S1" evidence="9">
    <location>
        <begin position="32"/>
        <end position="255"/>
    </location>
</feature>
<feature type="signal peptide" evidence="8">
    <location>
        <begin position="1"/>
        <end position="19"/>
    </location>
</feature>
<dbReference type="PRINTS" id="PR00722">
    <property type="entry name" value="CHYMOTRYPSIN"/>
</dbReference>
<dbReference type="InterPro" id="IPR050430">
    <property type="entry name" value="Peptidase_S1"/>
</dbReference>
<gene>
    <name evidence="11" type="primary">LOC117571024</name>
</gene>
<evidence type="ECO:0000313" key="10">
    <source>
        <dbReference type="Proteomes" id="UP000515160"/>
    </source>
</evidence>
<evidence type="ECO:0000256" key="5">
    <source>
        <dbReference type="ARBA" id="ARBA00022825"/>
    </source>
</evidence>
<dbReference type="PANTHER" id="PTHR24276:SF98">
    <property type="entry name" value="FI18310P1-RELATED"/>
    <property type="match status" value="1"/>
</dbReference>
<evidence type="ECO:0000256" key="8">
    <source>
        <dbReference type="SAM" id="SignalP"/>
    </source>
</evidence>
<dbReference type="PROSITE" id="PS50240">
    <property type="entry name" value="TRYPSIN_DOM"/>
    <property type="match status" value="1"/>
</dbReference>
<dbReference type="RefSeq" id="XP_034108875.1">
    <property type="nucleotide sequence ID" value="XM_034252984.2"/>
</dbReference>